<name>A0A484D1F4_PERFV</name>
<dbReference type="SUPFAM" id="SSF54695">
    <property type="entry name" value="POZ domain"/>
    <property type="match status" value="1"/>
</dbReference>
<feature type="compositionally biased region" description="Basic residues" evidence="3">
    <location>
        <begin position="265"/>
        <end position="280"/>
    </location>
</feature>
<feature type="domain" description="BTB" evidence="4">
    <location>
        <begin position="32"/>
        <end position="96"/>
    </location>
</feature>
<dbReference type="Proteomes" id="UP000295070">
    <property type="component" value="Chromosome 9"/>
</dbReference>
<evidence type="ECO:0000256" key="1">
    <source>
        <dbReference type="ARBA" id="ARBA00004123"/>
    </source>
</evidence>
<dbReference type="GO" id="GO:0005634">
    <property type="term" value="C:nucleus"/>
    <property type="evidence" value="ECO:0007669"/>
    <property type="project" value="UniProtKB-SubCell"/>
</dbReference>
<feature type="compositionally biased region" description="Pro residues" evidence="3">
    <location>
        <begin position="185"/>
        <end position="196"/>
    </location>
</feature>
<reference evidence="5 6" key="1">
    <citation type="submission" date="2019-01" db="EMBL/GenBank/DDBJ databases">
        <title>A chromosome-scale genome assembly of the yellow perch, Perca flavescens.</title>
        <authorList>
            <person name="Feron R."/>
            <person name="Morvezen R."/>
            <person name="Bestin A."/>
            <person name="Haffray P."/>
            <person name="Klopp C."/>
            <person name="Zahm M."/>
            <person name="Cabau C."/>
            <person name="Roques C."/>
            <person name="Donnadieu C."/>
            <person name="Bouchez O."/>
            <person name="Christie M."/>
            <person name="Larson W."/>
            <person name="Guiguen Y."/>
        </authorList>
    </citation>
    <scope>NUCLEOTIDE SEQUENCE [LARGE SCALE GENOMIC DNA]</scope>
    <source>
        <strain evidence="5">YP-PL-M2</strain>
        <tissue evidence="5">Blood</tissue>
    </source>
</reference>
<dbReference type="PANTHER" id="PTHR46105">
    <property type="entry name" value="AGAP004733-PA"/>
    <property type="match status" value="1"/>
</dbReference>
<keyword evidence="2" id="KW-0539">Nucleus</keyword>
<accession>A0A484D1F4</accession>
<dbReference type="Gene3D" id="3.30.710.10">
    <property type="entry name" value="Potassium Channel Kv1.1, Chain A"/>
    <property type="match status" value="1"/>
</dbReference>
<comment type="subcellular location">
    <subcellularLocation>
        <location evidence="1">Nucleus</location>
    </subcellularLocation>
</comment>
<evidence type="ECO:0000256" key="3">
    <source>
        <dbReference type="SAM" id="MobiDB-lite"/>
    </source>
</evidence>
<dbReference type="InterPro" id="IPR011333">
    <property type="entry name" value="SKP1/BTB/POZ_sf"/>
</dbReference>
<dbReference type="Pfam" id="PF00651">
    <property type="entry name" value="BTB"/>
    <property type="match status" value="1"/>
</dbReference>
<evidence type="ECO:0000259" key="4">
    <source>
        <dbReference type="PROSITE" id="PS50097"/>
    </source>
</evidence>
<keyword evidence="6" id="KW-1185">Reference proteome</keyword>
<evidence type="ECO:0000313" key="5">
    <source>
        <dbReference type="EMBL" id="TDH09004.1"/>
    </source>
</evidence>
<evidence type="ECO:0000256" key="2">
    <source>
        <dbReference type="ARBA" id="ARBA00023242"/>
    </source>
</evidence>
<dbReference type="GO" id="GO:0000978">
    <property type="term" value="F:RNA polymerase II cis-regulatory region sequence-specific DNA binding"/>
    <property type="evidence" value="ECO:0007669"/>
    <property type="project" value="TreeGrafter"/>
</dbReference>
<dbReference type="EMBL" id="SCKG01000009">
    <property type="protein sequence ID" value="TDH09004.1"/>
    <property type="molecule type" value="Genomic_DNA"/>
</dbReference>
<proteinExistence type="predicted"/>
<dbReference type="InterPro" id="IPR050457">
    <property type="entry name" value="ZnFinger_BTB_dom_contain"/>
</dbReference>
<protein>
    <recommendedName>
        <fullName evidence="4">BTB domain-containing protein</fullName>
    </recommendedName>
</protein>
<feature type="compositionally biased region" description="Basic and acidic residues" evidence="3">
    <location>
        <begin position="241"/>
        <end position="254"/>
    </location>
</feature>
<dbReference type="SMART" id="SM00225">
    <property type="entry name" value="BTB"/>
    <property type="match status" value="1"/>
</dbReference>
<dbReference type="FunFam" id="3.30.710.10:FF:000009">
    <property type="entry name" value="Zinc finger and BTB domain-containing 37"/>
    <property type="match status" value="1"/>
</dbReference>
<dbReference type="PANTHER" id="PTHR46105:SF32">
    <property type="entry name" value="ZINC FINGER AND BTB DOMAIN CONTAINING 37"/>
    <property type="match status" value="1"/>
</dbReference>
<dbReference type="GO" id="GO:0000981">
    <property type="term" value="F:DNA-binding transcription factor activity, RNA polymerase II-specific"/>
    <property type="evidence" value="ECO:0007669"/>
    <property type="project" value="TreeGrafter"/>
</dbReference>
<dbReference type="InterPro" id="IPR000210">
    <property type="entry name" value="BTB/POZ_dom"/>
</dbReference>
<sequence length="280" mass="30551">MERSGSIQLDIPDFSNSVLSHLNQLRVQGRLCDIVVNVQGHSFRAHKVVLAASSPYFRDHMSLGQMSTVSLTVIRSPPVFEQLLAFCYTGRLCLQLADIISYLTAASFLQMQHIIDRCTQILEGIHLKISLADLEAEPRNEEGGPPPRGASSRSGRTLEAVVRAGGLRLLGPRGSAEACEAVSPPEEPLSPAPLPLEGPGAASSSRGGREGREGREPILRINRAGQWYVETSGEPETSAEDGERVRIKTERMEEWIGAGGTRGRGGGRRRRRRRRGGAPW</sequence>
<feature type="compositionally biased region" description="Basic and acidic residues" evidence="3">
    <location>
        <begin position="207"/>
        <end position="218"/>
    </location>
</feature>
<dbReference type="AlphaFoldDB" id="A0A484D1F4"/>
<comment type="caution">
    <text evidence="5">The sequence shown here is derived from an EMBL/GenBank/DDBJ whole genome shotgun (WGS) entry which is preliminary data.</text>
</comment>
<organism evidence="5 6">
    <name type="scientific">Perca flavescens</name>
    <name type="common">American yellow perch</name>
    <name type="synonym">Morone flavescens</name>
    <dbReference type="NCBI Taxonomy" id="8167"/>
    <lineage>
        <taxon>Eukaryota</taxon>
        <taxon>Metazoa</taxon>
        <taxon>Chordata</taxon>
        <taxon>Craniata</taxon>
        <taxon>Vertebrata</taxon>
        <taxon>Euteleostomi</taxon>
        <taxon>Actinopterygii</taxon>
        <taxon>Neopterygii</taxon>
        <taxon>Teleostei</taxon>
        <taxon>Neoteleostei</taxon>
        <taxon>Acanthomorphata</taxon>
        <taxon>Eupercaria</taxon>
        <taxon>Perciformes</taxon>
        <taxon>Percoidei</taxon>
        <taxon>Percidae</taxon>
        <taxon>Percinae</taxon>
        <taxon>Perca</taxon>
    </lineage>
</organism>
<gene>
    <name evidence="5" type="ORF">EPR50_G00103870</name>
</gene>
<feature type="compositionally biased region" description="Low complexity" evidence="3">
    <location>
        <begin position="197"/>
        <end position="206"/>
    </location>
</feature>
<dbReference type="PROSITE" id="PS50097">
    <property type="entry name" value="BTB"/>
    <property type="match status" value="1"/>
</dbReference>
<evidence type="ECO:0000313" key="6">
    <source>
        <dbReference type="Proteomes" id="UP000295070"/>
    </source>
</evidence>
<dbReference type="STRING" id="8167.A0A484D1F4"/>
<feature type="region of interest" description="Disordered" evidence="3">
    <location>
        <begin position="136"/>
        <end position="156"/>
    </location>
</feature>
<feature type="region of interest" description="Disordered" evidence="3">
    <location>
        <begin position="175"/>
        <end position="280"/>
    </location>
</feature>